<protein>
    <recommendedName>
        <fullName evidence="2">AAA+ ATPase domain-containing protein</fullName>
    </recommendedName>
</protein>
<comment type="caution">
    <text evidence="3">The sequence shown here is derived from an EMBL/GenBank/DDBJ whole genome shotgun (WGS) entry which is preliminary data.</text>
</comment>
<dbReference type="Gene3D" id="1.10.8.60">
    <property type="match status" value="1"/>
</dbReference>
<dbReference type="Proteomes" id="UP001212997">
    <property type="component" value="Unassembled WGS sequence"/>
</dbReference>
<feature type="region of interest" description="Disordered" evidence="1">
    <location>
        <begin position="451"/>
        <end position="476"/>
    </location>
</feature>
<dbReference type="GO" id="GO:0016887">
    <property type="term" value="F:ATP hydrolysis activity"/>
    <property type="evidence" value="ECO:0007669"/>
    <property type="project" value="InterPro"/>
</dbReference>
<sequence length="524" mass="59602">MDSKDMRKAMQEFEDAFIKVSFEEDTPESDLKEKLPIGDPMYKSWANHSSSKYTDVISFGARKLRELFPKHTVTPFEYINVLGFPGAIAQPVSPPDLISNNFFVPVATRLGKSTGILIGQVRFGSFHVAWDFPAGFGETTQQYLLHEGPEEPARQLLMSSGLWGNELHEEIYVFNQGWWQKNHDLWVEIQKANWDDIILKDQFKKNLKKDVFGFFEAEDLYKSLAIPWKRGLIMYGPPGNGKTISMKAVMKECDARGYTPLYVKSFQSWMGEEASMAAVFDKARQMSPCLLILEDLDSLINDQNRSFFLNELDGFEGNDGLLVMASTNHFDRLDPGLSGRPSRFDRKYCFDDPDLVERALYAKYWQQKLSDNDAIDFPDSLVDEIAKRTDRFSFAYLKEAFVSTLVLLADTEGEKRDFATVLWGQVKSLRDQLDKDPEHIQRASQYKPFSWPTPPQVLQKRTSHAGGFGPRAAPRWRTDMNCANPNMTMPGEFNSGNPVGDSRLGRDMRNMALAAAAMGRSFIA</sequence>
<dbReference type="SUPFAM" id="SSF52540">
    <property type="entry name" value="P-loop containing nucleoside triphosphate hydrolases"/>
    <property type="match status" value="1"/>
</dbReference>
<dbReference type="InterPro" id="IPR003593">
    <property type="entry name" value="AAA+_ATPase"/>
</dbReference>
<dbReference type="Gene3D" id="3.40.50.300">
    <property type="entry name" value="P-loop containing nucleotide triphosphate hydrolases"/>
    <property type="match status" value="1"/>
</dbReference>
<dbReference type="EMBL" id="JANAWD010000059">
    <property type="protein sequence ID" value="KAJ3488782.1"/>
    <property type="molecule type" value="Genomic_DNA"/>
</dbReference>
<dbReference type="SMART" id="SM00382">
    <property type="entry name" value="AAA"/>
    <property type="match status" value="1"/>
</dbReference>
<evidence type="ECO:0000313" key="3">
    <source>
        <dbReference type="EMBL" id="KAJ3488782.1"/>
    </source>
</evidence>
<name>A0AAD5V8B3_9APHY</name>
<dbReference type="AlphaFoldDB" id="A0AAD5V8B3"/>
<dbReference type="InterPro" id="IPR050168">
    <property type="entry name" value="AAA_ATPase_domain"/>
</dbReference>
<feature type="domain" description="AAA+ ATPase" evidence="2">
    <location>
        <begin position="228"/>
        <end position="354"/>
    </location>
</feature>
<proteinExistence type="predicted"/>
<dbReference type="GO" id="GO:0003723">
    <property type="term" value="F:RNA binding"/>
    <property type="evidence" value="ECO:0007669"/>
    <property type="project" value="TreeGrafter"/>
</dbReference>
<dbReference type="GO" id="GO:0005634">
    <property type="term" value="C:nucleus"/>
    <property type="evidence" value="ECO:0007669"/>
    <property type="project" value="TreeGrafter"/>
</dbReference>
<dbReference type="GO" id="GO:1990275">
    <property type="term" value="F:preribosome binding"/>
    <property type="evidence" value="ECO:0007669"/>
    <property type="project" value="TreeGrafter"/>
</dbReference>
<evidence type="ECO:0000313" key="4">
    <source>
        <dbReference type="Proteomes" id="UP001212997"/>
    </source>
</evidence>
<evidence type="ECO:0000256" key="1">
    <source>
        <dbReference type="SAM" id="MobiDB-lite"/>
    </source>
</evidence>
<dbReference type="GO" id="GO:0005524">
    <property type="term" value="F:ATP binding"/>
    <property type="evidence" value="ECO:0007669"/>
    <property type="project" value="InterPro"/>
</dbReference>
<dbReference type="Pfam" id="PF00004">
    <property type="entry name" value="AAA"/>
    <property type="match status" value="1"/>
</dbReference>
<reference evidence="3" key="1">
    <citation type="submission" date="2022-07" db="EMBL/GenBank/DDBJ databases">
        <title>Genome Sequence of Physisporinus lineatus.</title>
        <authorList>
            <person name="Buettner E."/>
        </authorList>
    </citation>
    <scope>NUCLEOTIDE SEQUENCE</scope>
    <source>
        <strain evidence="3">VT162</strain>
    </source>
</reference>
<dbReference type="InterPro" id="IPR027417">
    <property type="entry name" value="P-loop_NTPase"/>
</dbReference>
<gene>
    <name evidence="3" type="ORF">NLI96_g2586</name>
</gene>
<dbReference type="PANTHER" id="PTHR23077:SF132">
    <property type="entry name" value="ATP-DEPENDENT ZN PROTEASE"/>
    <property type="match status" value="1"/>
</dbReference>
<dbReference type="PANTHER" id="PTHR23077">
    <property type="entry name" value="AAA-FAMILY ATPASE"/>
    <property type="match status" value="1"/>
</dbReference>
<evidence type="ECO:0000259" key="2">
    <source>
        <dbReference type="SMART" id="SM00382"/>
    </source>
</evidence>
<keyword evidence="4" id="KW-1185">Reference proteome</keyword>
<organism evidence="3 4">
    <name type="scientific">Meripilus lineatus</name>
    <dbReference type="NCBI Taxonomy" id="2056292"/>
    <lineage>
        <taxon>Eukaryota</taxon>
        <taxon>Fungi</taxon>
        <taxon>Dikarya</taxon>
        <taxon>Basidiomycota</taxon>
        <taxon>Agaricomycotina</taxon>
        <taxon>Agaricomycetes</taxon>
        <taxon>Polyporales</taxon>
        <taxon>Meripilaceae</taxon>
        <taxon>Meripilus</taxon>
    </lineage>
</organism>
<dbReference type="InterPro" id="IPR003959">
    <property type="entry name" value="ATPase_AAA_core"/>
</dbReference>
<dbReference type="GO" id="GO:0042254">
    <property type="term" value="P:ribosome biogenesis"/>
    <property type="evidence" value="ECO:0007669"/>
    <property type="project" value="TreeGrafter"/>
</dbReference>
<accession>A0AAD5V8B3</accession>